<dbReference type="PANTHER" id="PTHR30336:SF20">
    <property type="entry name" value="DUF218 DOMAIN-CONTAINING PROTEIN"/>
    <property type="match status" value="1"/>
</dbReference>
<dbReference type="InterPro" id="IPR014729">
    <property type="entry name" value="Rossmann-like_a/b/a_fold"/>
</dbReference>
<dbReference type="EMBL" id="JAGGLD010000001">
    <property type="protein sequence ID" value="MBP1999692.1"/>
    <property type="molecule type" value="Genomic_DNA"/>
</dbReference>
<keyword evidence="4" id="KW-1185">Reference proteome</keyword>
<keyword evidence="1" id="KW-0472">Membrane</keyword>
<protein>
    <submittedName>
        <fullName evidence="3">Uncharacterized SAM-binding protein YcdF (DUF218 family)</fullName>
    </submittedName>
</protein>
<evidence type="ECO:0000259" key="2">
    <source>
        <dbReference type="Pfam" id="PF02698"/>
    </source>
</evidence>
<sequence>MNLRIRDRNVFRLLSGIGVLIILGLVWCGFVAYRLQSIPSSSEIPQKADVGIVLGAALWGDQPSPGLAERLNQALYEYNRGSFTYFIVSGGYDTGNTVSEAQGMANFLKSKGVPAARVLLEDRSTSTVENLQYSQQIMKSHQFKTAIIITHTFHGRRALEIATYLNYTHPQVSLIESKVINQFYYRCREILAYTKWKLTENF</sequence>
<comment type="caution">
    <text evidence="3">The sequence shown here is derived from an EMBL/GenBank/DDBJ whole genome shotgun (WGS) entry which is preliminary data.</text>
</comment>
<dbReference type="PANTHER" id="PTHR30336">
    <property type="entry name" value="INNER MEMBRANE PROTEIN, PROBABLE PERMEASE"/>
    <property type="match status" value="1"/>
</dbReference>
<proteinExistence type="predicted"/>
<dbReference type="RefSeq" id="WP_209859168.1">
    <property type="nucleotide sequence ID" value="NZ_JAGGLD010000001.1"/>
</dbReference>
<evidence type="ECO:0000256" key="1">
    <source>
        <dbReference type="SAM" id="Phobius"/>
    </source>
</evidence>
<dbReference type="Pfam" id="PF02698">
    <property type="entry name" value="DUF218"/>
    <property type="match status" value="1"/>
</dbReference>
<dbReference type="CDD" id="cd06259">
    <property type="entry name" value="YdcF-like"/>
    <property type="match status" value="1"/>
</dbReference>
<evidence type="ECO:0000313" key="3">
    <source>
        <dbReference type="EMBL" id="MBP1999692.1"/>
    </source>
</evidence>
<feature type="transmembrane region" description="Helical" evidence="1">
    <location>
        <begin position="12"/>
        <end position="33"/>
    </location>
</feature>
<dbReference type="Proteomes" id="UP001519288">
    <property type="component" value="Unassembled WGS sequence"/>
</dbReference>
<evidence type="ECO:0000313" key="4">
    <source>
        <dbReference type="Proteomes" id="UP001519288"/>
    </source>
</evidence>
<reference evidence="3 4" key="1">
    <citation type="submission" date="2021-03" db="EMBL/GenBank/DDBJ databases">
        <title>Genomic Encyclopedia of Type Strains, Phase IV (KMG-IV): sequencing the most valuable type-strain genomes for metagenomic binning, comparative biology and taxonomic classification.</title>
        <authorList>
            <person name="Goeker M."/>
        </authorList>
    </citation>
    <scope>NUCLEOTIDE SEQUENCE [LARGE SCALE GENOMIC DNA]</scope>
    <source>
        <strain evidence="3 4">DSM 26806</strain>
    </source>
</reference>
<accession>A0ABS4JD91</accession>
<dbReference type="Gene3D" id="3.40.50.620">
    <property type="entry name" value="HUPs"/>
    <property type="match status" value="1"/>
</dbReference>
<feature type="domain" description="DUF218" evidence="2">
    <location>
        <begin position="49"/>
        <end position="168"/>
    </location>
</feature>
<keyword evidence="1" id="KW-1133">Transmembrane helix</keyword>
<gene>
    <name evidence="3" type="ORF">J2Z69_000711</name>
</gene>
<organism evidence="3 4">
    <name type="scientific">Paenibacillus shirakamiensis</name>
    <dbReference type="NCBI Taxonomy" id="1265935"/>
    <lineage>
        <taxon>Bacteria</taxon>
        <taxon>Bacillati</taxon>
        <taxon>Bacillota</taxon>
        <taxon>Bacilli</taxon>
        <taxon>Bacillales</taxon>
        <taxon>Paenibacillaceae</taxon>
        <taxon>Paenibacillus</taxon>
    </lineage>
</organism>
<dbReference type="InterPro" id="IPR051599">
    <property type="entry name" value="Cell_Envelope_Assoc"/>
</dbReference>
<dbReference type="InterPro" id="IPR003848">
    <property type="entry name" value="DUF218"/>
</dbReference>
<name>A0ABS4JD91_9BACL</name>
<keyword evidence="1" id="KW-0812">Transmembrane</keyword>